<gene>
    <name evidence="1" type="ORF">EYF80_037341</name>
</gene>
<dbReference type="Proteomes" id="UP000314294">
    <property type="component" value="Unassembled WGS sequence"/>
</dbReference>
<name>A0A4Z2GGT8_9TELE</name>
<evidence type="ECO:0000313" key="2">
    <source>
        <dbReference type="Proteomes" id="UP000314294"/>
    </source>
</evidence>
<dbReference type="AlphaFoldDB" id="A0A4Z2GGT8"/>
<dbReference type="EMBL" id="SRLO01000547">
    <property type="protein sequence ID" value="TNN52441.1"/>
    <property type="molecule type" value="Genomic_DNA"/>
</dbReference>
<proteinExistence type="predicted"/>
<organism evidence="1 2">
    <name type="scientific">Liparis tanakae</name>
    <name type="common">Tanaka's snailfish</name>
    <dbReference type="NCBI Taxonomy" id="230148"/>
    <lineage>
        <taxon>Eukaryota</taxon>
        <taxon>Metazoa</taxon>
        <taxon>Chordata</taxon>
        <taxon>Craniata</taxon>
        <taxon>Vertebrata</taxon>
        <taxon>Euteleostomi</taxon>
        <taxon>Actinopterygii</taxon>
        <taxon>Neopterygii</taxon>
        <taxon>Teleostei</taxon>
        <taxon>Neoteleostei</taxon>
        <taxon>Acanthomorphata</taxon>
        <taxon>Eupercaria</taxon>
        <taxon>Perciformes</taxon>
        <taxon>Cottioidei</taxon>
        <taxon>Cottales</taxon>
        <taxon>Liparidae</taxon>
        <taxon>Liparis</taxon>
    </lineage>
</organism>
<reference evidence="1 2" key="1">
    <citation type="submission" date="2019-03" db="EMBL/GenBank/DDBJ databases">
        <title>First draft genome of Liparis tanakae, snailfish: a comprehensive survey of snailfish specific genes.</title>
        <authorList>
            <person name="Kim W."/>
            <person name="Song I."/>
            <person name="Jeong J.-H."/>
            <person name="Kim D."/>
            <person name="Kim S."/>
            <person name="Ryu S."/>
            <person name="Song J.Y."/>
            <person name="Lee S.K."/>
        </authorList>
    </citation>
    <scope>NUCLEOTIDE SEQUENCE [LARGE SCALE GENOMIC DNA]</scope>
    <source>
        <tissue evidence="1">Muscle</tissue>
    </source>
</reference>
<dbReference type="OrthoDB" id="19729at2759"/>
<comment type="caution">
    <text evidence="1">The sequence shown here is derived from an EMBL/GenBank/DDBJ whole genome shotgun (WGS) entry which is preliminary data.</text>
</comment>
<evidence type="ECO:0000313" key="1">
    <source>
        <dbReference type="EMBL" id="TNN52441.1"/>
    </source>
</evidence>
<protein>
    <submittedName>
        <fullName evidence="1">Uncharacterized protein</fullName>
    </submittedName>
</protein>
<keyword evidence="2" id="KW-1185">Reference proteome</keyword>
<accession>A0A4Z2GGT8</accession>
<sequence>MKASLGLHGMGNQKAFLSPSSQHRGAVILLFGSSPFWAFSSVSLEGGLVTPGILGRPRGGVLATGELRHPSRNFRS</sequence>